<protein>
    <submittedName>
        <fullName evidence="7">ABC transporter ATP-binding protein</fullName>
    </submittedName>
</protein>
<reference evidence="7 8" key="1">
    <citation type="submission" date="2019-07" db="EMBL/GenBank/DDBJ databases">
        <title>Paenibacillus thiaminolyticus NRRL B-4156.</title>
        <authorList>
            <person name="Hehnly C."/>
            <person name="Zhang L."/>
        </authorList>
    </citation>
    <scope>NUCLEOTIDE SEQUENCE [LARGE SCALE GENOMIC DNA]</scope>
    <source>
        <strain evidence="7 8">NRRL B-4156</strain>
    </source>
</reference>
<dbReference type="InterPro" id="IPR050763">
    <property type="entry name" value="ABC_transporter_ATP-binding"/>
</dbReference>
<dbReference type="Proteomes" id="UP001209276">
    <property type="component" value="Unassembled WGS sequence"/>
</dbReference>
<evidence type="ECO:0000256" key="3">
    <source>
        <dbReference type="ARBA" id="ARBA00022741"/>
    </source>
</evidence>
<sequence length="235" mass="26303">MGKTEPLSLHLHRIGYAYGNTPILQEIDWTLQSGEITVLLGPNGAGKTTLLHLIAGMNQPQQGSITLNGQVLNWQDQRYKQRVGYMMEFPFQYPFLTVLEMMRLSGRLRNVPKDLLEERMQHWLKQFGLQSYSGYPIGSLSQGTAKRVALASTLLHEPDILLLDEPTNGLDPDQVITVRDTLQTYCAKGALILLSTHIIGLAEKIAHQVAILRKGRIVYAGNPTEDIESLYVSHV</sequence>
<dbReference type="Gene3D" id="3.40.50.300">
    <property type="entry name" value="P-loop containing nucleotide triphosphate hydrolases"/>
    <property type="match status" value="1"/>
</dbReference>
<evidence type="ECO:0000313" key="9">
    <source>
        <dbReference type="Proteomes" id="UP001209276"/>
    </source>
</evidence>
<dbReference type="Pfam" id="PF00005">
    <property type="entry name" value="ABC_tran"/>
    <property type="match status" value="1"/>
</dbReference>
<dbReference type="PANTHER" id="PTHR42711:SF5">
    <property type="entry name" value="ABC TRANSPORTER ATP-BINDING PROTEIN NATA"/>
    <property type="match status" value="1"/>
</dbReference>
<keyword evidence="2" id="KW-0813">Transport</keyword>
<dbReference type="PANTHER" id="PTHR42711">
    <property type="entry name" value="ABC TRANSPORTER ATP-BINDING PROTEIN"/>
    <property type="match status" value="1"/>
</dbReference>
<dbReference type="InterPro" id="IPR003593">
    <property type="entry name" value="AAA+_ATPase"/>
</dbReference>
<evidence type="ECO:0000259" key="5">
    <source>
        <dbReference type="PROSITE" id="PS50893"/>
    </source>
</evidence>
<name>A0AAP9J2K6_PANTH</name>
<dbReference type="GO" id="GO:0005524">
    <property type="term" value="F:ATP binding"/>
    <property type="evidence" value="ECO:0007669"/>
    <property type="project" value="UniProtKB-KW"/>
</dbReference>
<evidence type="ECO:0000313" key="8">
    <source>
        <dbReference type="Proteomes" id="UP000315377"/>
    </source>
</evidence>
<evidence type="ECO:0000256" key="4">
    <source>
        <dbReference type="ARBA" id="ARBA00022840"/>
    </source>
</evidence>
<reference evidence="6 9" key="2">
    <citation type="submission" date="2022-05" db="EMBL/GenBank/DDBJ databases">
        <title>Genome Sequencing of Bee-Associated Microbes.</title>
        <authorList>
            <person name="Dunlap C."/>
        </authorList>
    </citation>
    <scope>NUCLEOTIDE SEQUENCE [LARGE SCALE GENOMIC DNA]</scope>
    <source>
        <strain evidence="6 9">NRRL B-14613</strain>
    </source>
</reference>
<organism evidence="7 8">
    <name type="scientific">Paenibacillus thiaminolyticus</name>
    <name type="common">Bacillus thiaminolyticus</name>
    <dbReference type="NCBI Taxonomy" id="49283"/>
    <lineage>
        <taxon>Bacteria</taxon>
        <taxon>Bacillati</taxon>
        <taxon>Bacillota</taxon>
        <taxon>Bacilli</taxon>
        <taxon>Bacillales</taxon>
        <taxon>Paenibacillaceae</taxon>
        <taxon>Paenibacillus</taxon>
    </lineage>
</organism>
<dbReference type="CDD" id="cd03230">
    <property type="entry name" value="ABC_DR_subfamily_A"/>
    <property type="match status" value="1"/>
</dbReference>
<accession>A0AAP9J2K6</accession>
<dbReference type="PROSITE" id="PS50893">
    <property type="entry name" value="ABC_TRANSPORTER_2"/>
    <property type="match status" value="1"/>
</dbReference>
<evidence type="ECO:0000256" key="2">
    <source>
        <dbReference type="ARBA" id="ARBA00022448"/>
    </source>
</evidence>
<dbReference type="InterPro" id="IPR003439">
    <property type="entry name" value="ABC_transporter-like_ATP-bd"/>
</dbReference>
<feature type="domain" description="ABC transporter" evidence="5">
    <location>
        <begin position="9"/>
        <end position="235"/>
    </location>
</feature>
<gene>
    <name evidence="7" type="ORF">FLT43_20605</name>
    <name evidence="6" type="ORF">M5W83_27125</name>
</gene>
<dbReference type="SMART" id="SM00382">
    <property type="entry name" value="AAA"/>
    <property type="match status" value="1"/>
</dbReference>
<keyword evidence="4 7" id="KW-0067">ATP-binding</keyword>
<evidence type="ECO:0000313" key="7">
    <source>
        <dbReference type="EMBL" id="QDM45609.1"/>
    </source>
</evidence>
<dbReference type="SUPFAM" id="SSF52540">
    <property type="entry name" value="P-loop containing nucleoside triphosphate hydrolases"/>
    <property type="match status" value="1"/>
</dbReference>
<comment type="similarity">
    <text evidence="1">Belongs to the ABC transporter superfamily.</text>
</comment>
<dbReference type="GeneID" id="76998364"/>
<dbReference type="EMBL" id="JAMDMM010000064">
    <property type="protein sequence ID" value="MCY9610822.1"/>
    <property type="molecule type" value="Genomic_DNA"/>
</dbReference>
<dbReference type="GO" id="GO:0016887">
    <property type="term" value="F:ATP hydrolysis activity"/>
    <property type="evidence" value="ECO:0007669"/>
    <property type="project" value="InterPro"/>
</dbReference>
<dbReference type="InterPro" id="IPR027417">
    <property type="entry name" value="P-loop_NTPase"/>
</dbReference>
<dbReference type="RefSeq" id="WP_087442775.1">
    <property type="nucleotide sequence ID" value="NZ_CABMNB010000027.1"/>
</dbReference>
<dbReference type="Proteomes" id="UP000315377">
    <property type="component" value="Chromosome"/>
</dbReference>
<evidence type="ECO:0000256" key="1">
    <source>
        <dbReference type="ARBA" id="ARBA00005417"/>
    </source>
</evidence>
<keyword evidence="9" id="KW-1185">Reference proteome</keyword>
<evidence type="ECO:0000313" key="6">
    <source>
        <dbReference type="EMBL" id="MCY9610822.1"/>
    </source>
</evidence>
<keyword evidence="3" id="KW-0547">Nucleotide-binding</keyword>
<dbReference type="EMBL" id="CP041405">
    <property type="protein sequence ID" value="QDM45609.1"/>
    <property type="molecule type" value="Genomic_DNA"/>
</dbReference>
<dbReference type="AlphaFoldDB" id="A0AAP9J2K6"/>
<proteinExistence type="inferred from homology"/>